<dbReference type="SUPFAM" id="SSF52980">
    <property type="entry name" value="Restriction endonuclease-like"/>
    <property type="match status" value="1"/>
</dbReference>
<dbReference type="InterPro" id="IPR008538">
    <property type="entry name" value="Uma2"/>
</dbReference>
<keyword evidence="2" id="KW-0540">Nuclease</keyword>
<dbReference type="EMBL" id="JABULH010000004">
    <property type="protein sequence ID" value="NTS65697.1"/>
    <property type="molecule type" value="Genomic_DNA"/>
</dbReference>
<dbReference type="InterPro" id="IPR011335">
    <property type="entry name" value="Restrct_endonuc-II-like"/>
</dbReference>
<dbReference type="Proteomes" id="UP000621447">
    <property type="component" value="Unassembled WGS sequence"/>
</dbReference>
<dbReference type="PANTHER" id="PTHR35400:SF3">
    <property type="entry name" value="SLL1072 PROTEIN"/>
    <property type="match status" value="1"/>
</dbReference>
<reference evidence="2 3" key="1">
    <citation type="submission" date="2020-06" db="EMBL/GenBank/DDBJ databases">
        <title>Sphingomonas hominis sp. nov., a member of the Sphingomonas, isolated from the hair of a 22-year-old girl.</title>
        <authorList>
            <person name="Zhang D.-F."/>
            <person name="Cui X.-W."/>
        </authorList>
    </citation>
    <scope>NUCLEOTIDE SEQUENCE [LARGE SCALE GENOMIC DNA]</scope>
    <source>
        <strain evidence="2 3">HHU CXW</strain>
    </source>
</reference>
<dbReference type="GO" id="GO:0004519">
    <property type="term" value="F:endonuclease activity"/>
    <property type="evidence" value="ECO:0007669"/>
    <property type="project" value="UniProtKB-KW"/>
</dbReference>
<dbReference type="PANTHER" id="PTHR35400">
    <property type="entry name" value="SLR1083 PROTEIN"/>
    <property type="match status" value="1"/>
</dbReference>
<sequence length="190" mass="20680">MTEHVPITNVPTRVKLRVEDYLSLDHDGAFEGYGKTELIDGEVTYMNAQHRPHALAKMALYDALRDGLRAAGSTLHVMVEASVAWAPVDVPEPDLLLTSEPRGPGPVPGVSVSLIIQIADATLQSDLDRKAALYGRHGVREYWVIDVNGRTIHQLSSPTNGRYADHVQHQFGAVITAATIDGLTVSTDHL</sequence>
<name>A0ABX2JRL1_9SPHN</name>
<keyword evidence="2" id="KW-0378">Hydrolase</keyword>
<keyword evidence="2" id="KW-0255">Endonuclease</keyword>
<dbReference type="InterPro" id="IPR012296">
    <property type="entry name" value="Nuclease_put_TT1808"/>
</dbReference>
<dbReference type="Gene3D" id="3.90.1570.10">
    <property type="entry name" value="tt1808, chain A"/>
    <property type="match status" value="1"/>
</dbReference>
<comment type="caution">
    <text evidence="2">The sequence shown here is derived from an EMBL/GenBank/DDBJ whole genome shotgun (WGS) entry which is preliminary data.</text>
</comment>
<accession>A0ABX2JRL1</accession>
<organism evidence="2 3">
    <name type="scientific">Sphingomonas hominis</name>
    <dbReference type="NCBI Taxonomy" id="2741495"/>
    <lineage>
        <taxon>Bacteria</taxon>
        <taxon>Pseudomonadati</taxon>
        <taxon>Pseudomonadota</taxon>
        <taxon>Alphaproteobacteria</taxon>
        <taxon>Sphingomonadales</taxon>
        <taxon>Sphingomonadaceae</taxon>
        <taxon>Sphingomonas</taxon>
    </lineage>
</organism>
<evidence type="ECO:0000313" key="2">
    <source>
        <dbReference type="EMBL" id="NTS65697.1"/>
    </source>
</evidence>
<gene>
    <name evidence="2" type="ORF">HRV97_11045</name>
</gene>
<keyword evidence="3" id="KW-1185">Reference proteome</keyword>
<dbReference type="RefSeq" id="WP_174194326.1">
    <property type="nucleotide sequence ID" value="NZ_JABULH010000004.1"/>
</dbReference>
<evidence type="ECO:0000313" key="3">
    <source>
        <dbReference type="Proteomes" id="UP000621447"/>
    </source>
</evidence>
<proteinExistence type="predicted"/>
<evidence type="ECO:0000259" key="1">
    <source>
        <dbReference type="Pfam" id="PF05685"/>
    </source>
</evidence>
<dbReference type="Pfam" id="PF05685">
    <property type="entry name" value="Uma2"/>
    <property type="match status" value="1"/>
</dbReference>
<protein>
    <submittedName>
        <fullName evidence="2">Uma2 family endonuclease</fullName>
    </submittedName>
</protein>
<dbReference type="CDD" id="cd06260">
    <property type="entry name" value="DUF820-like"/>
    <property type="match status" value="1"/>
</dbReference>
<feature type="domain" description="Putative restriction endonuclease" evidence="1">
    <location>
        <begin position="19"/>
        <end position="185"/>
    </location>
</feature>